<evidence type="ECO:0000313" key="3">
    <source>
        <dbReference type="Proteomes" id="UP001164746"/>
    </source>
</evidence>
<feature type="signal peptide" evidence="1">
    <location>
        <begin position="1"/>
        <end position="19"/>
    </location>
</feature>
<dbReference type="EMBL" id="CP111012">
    <property type="protein sequence ID" value="WAQ94767.1"/>
    <property type="molecule type" value="Genomic_DNA"/>
</dbReference>
<sequence length="90" mass="10005">MTLLCFILITCCGLSVVNGDEVAEKAVREYRELCPLTTLCPSRSKTTPTPTTTRTTLLDERTDCYIFFQPPEDLTAGVDVDVSLVPKDKF</sequence>
<evidence type="ECO:0000256" key="1">
    <source>
        <dbReference type="SAM" id="SignalP"/>
    </source>
</evidence>
<protein>
    <recommendedName>
        <fullName evidence="4">Secreted protein</fullName>
    </recommendedName>
</protein>
<evidence type="ECO:0000313" key="2">
    <source>
        <dbReference type="EMBL" id="WAQ94767.1"/>
    </source>
</evidence>
<keyword evidence="3" id="KW-1185">Reference proteome</keyword>
<dbReference type="Proteomes" id="UP001164746">
    <property type="component" value="Chromosome 1"/>
</dbReference>
<reference evidence="2" key="1">
    <citation type="submission" date="2022-11" db="EMBL/GenBank/DDBJ databases">
        <title>Centuries of genome instability and evolution in soft-shell clam transmissible cancer (bioRxiv).</title>
        <authorList>
            <person name="Hart S.F.M."/>
            <person name="Yonemitsu M.A."/>
            <person name="Giersch R.M."/>
            <person name="Beal B.F."/>
            <person name="Arriagada G."/>
            <person name="Davis B.W."/>
            <person name="Ostrander E.A."/>
            <person name="Goff S.P."/>
            <person name="Metzger M.J."/>
        </authorList>
    </citation>
    <scope>NUCLEOTIDE SEQUENCE</scope>
    <source>
        <strain evidence="2">MELC-2E11</strain>
        <tissue evidence="2">Siphon/mantle</tissue>
    </source>
</reference>
<organism evidence="2 3">
    <name type="scientific">Mya arenaria</name>
    <name type="common">Soft-shell clam</name>
    <dbReference type="NCBI Taxonomy" id="6604"/>
    <lineage>
        <taxon>Eukaryota</taxon>
        <taxon>Metazoa</taxon>
        <taxon>Spiralia</taxon>
        <taxon>Lophotrochozoa</taxon>
        <taxon>Mollusca</taxon>
        <taxon>Bivalvia</taxon>
        <taxon>Autobranchia</taxon>
        <taxon>Heteroconchia</taxon>
        <taxon>Euheterodonta</taxon>
        <taxon>Imparidentia</taxon>
        <taxon>Neoheterodontei</taxon>
        <taxon>Myida</taxon>
        <taxon>Myoidea</taxon>
        <taxon>Myidae</taxon>
        <taxon>Mya</taxon>
    </lineage>
</organism>
<gene>
    <name evidence="2" type="ORF">MAR_007238</name>
</gene>
<accession>A0ABY7DAU0</accession>
<proteinExistence type="predicted"/>
<name>A0ABY7DAU0_MYAAR</name>
<keyword evidence="1" id="KW-0732">Signal</keyword>
<evidence type="ECO:0008006" key="4">
    <source>
        <dbReference type="Google" id="ProtNLM"/>
    </source>
</evidence>
<feature type="chain" id="PRO_5046172737" description="Secreted protein" evidence="1">
    <location>
        <begin position="20"/>
        <end position="90"/>
    </location>
</feature>